<dbReference type="InterPro" id="IPR026893">
    <property type="entry name" value="Tyr/Ser_Pase_IphP-type"/>
</dbReference>
<dbReference type="InterPro" id="IPR029021">
    <property type="entry name" value="Prot-tyrosine_phosphatase-like"/>
</dbReference>
<dbReference type="RefSeq" id="WP_122186042.1">
    <property type="nucleotide sequence ID" value="NZ_RFFH01000001.1"/>
</dbReference>
<comment type="caution">
    <text evidence="1">The sequence shown here is derived from an EMBL/GenBank/DDBJ whole genome shotgun (WGS) entry which is preliminary data.</text>
</comment>
<protein>
    <submittedName>
        <fullName evidence="1">Tyrosine-protein phosphatase</fullName>
    </submittedName>
</protein>
<dbReference type="OrthoDB" id="1188001at2"/>
<dbReference type="EMBL" id="RFFH01000001">
    <property type="protein sequence ID" value="RMI35069.1"/>
    <property type="molecule type" value="Genomic_DNA"/>
</dbReference>
<dbReference type="Gene3D" id="3.90.190.10">
    <property type="entry name" value="Protein tyrosine phosphatase superfamily"/>
    <property type="match status" value="1"/>
</dbReference>
<dbReference type="Pfam" id="PF13350">
    <property type="entry name" value="Y_phosphatase3"/>
    <property type="match status" value="1"/>
</dbReference>
<dbReference type="InterPro" id="IPR016130">
    <property type="entry name" value="Tyr_Pase_AS"/>
</dbReference>
<evidence type="ECO:0000313" key="2">
    <source>
        <dbReference type="Proteomes" id="UP000279275"/>
    </source>
</evidence>
<keyword evidence="2" id="KW-1185">Reference proteome</keyword>
<dbReference type="PROSITE" id="PS00383">
    <property type="entry name" value="TYR_PHOSPHATASE_1"/>
    <property type="match status" value="1"/>
</dbReference>
<accession>A0A3M2LBZ6</accession>
<organism evidence="1 2">
    <name type="scientific">Nocardia stercoris</name>
    <dbReference type="NCBI Taxonomy" id="2483361"/>
    <lineage>
        <taxon>Bacteria</taxon>
        <taxon>Bacillati</taxon>
        <taxon>Actinomycetota</taxon>
        <taxon>Actinomycetes</taxon>
        <taxon>Mycobacteriales</taxon>
        <taxon>Nocardiaceae</taxon>
        <taxon>Nocardia</taxon>
    </lineage>
</organism>
<proteinExistence type="predicted"/>
<name>A0A3M2LBZ6_9NOCA</name>
<gene>
    <name evidence="1" type="ORF">EBN03_01715</name>
</gene>
<dbReference type="SUPFAM" id="SSF52799">
    <property type="entry name" value="(Phosphotyrosine protein) phosphatases II"/>
    <property type="match status" value="1"/>
</dbReference>
<reference evidence="1 2" key="1">
    <citation type="submission" date="2018-10" db="EMBL/GenBank/DDBJ databases">
        <title>Isolation from cow dung.</title>
        <authorList>
            <person name="Ling L."/>
        </authorList>
    </citation>
    <scope>NUCLEOTIDE SEQUENCE [LARGE SCALE GENOMIC DNA]</scope>
    <source>
        <strain evidence="1 2">NEAU-LL90</strain>
    </source>
</reference>
<dbReference type="GO" id="GO:0004721">
    <property type="term" value="F:phosphoprotein phosphatase activity"/>
    <property type="evidence" value="ECO:0007669"/>
    <property type="project" value="InterPro"/>
</dbReference>
<dbReference type="Proteomes" id="UP000279275">
    <property type="component" value="Unassembled WGS sequence"/>
</dbReference>
<evidence type="ECO:0000313" key="1">
    <source>
        <dbReference type="EMBL" id="RMI35069.1"/>
    </source>
</evidence>
<sequence>MNSDHPDHPTLSGTFNVRDLGGLRTASGATVRAGVLLRSAHLPDLDEDGRRTLRTLRVTAVFDLRSTHEIAHMGADALPPGVRLAAVPFDPDSGRNLGSPPDRPDAAGDMLRSYRGYPTLPGTATAITAVARELSRPDGVALVHCAAGKDRTGWTIATLLRAVGVTEDDILTDYLASIGAIDALAADVARKSGGYRLPQPYLEVRQEYLAAATESMHTHYGSLDGYLTTIGIDTTTRDRLGERLLS</sequence>
<dbReference type="AlphaFoldDB" id="A0A3M2LBZ6"/>